<reference evidence="1" key="1">
    <citation type="journal article" date="2015" name="Nature">
        <title>Complex archaea that bridge the gap between prokaryotes and eukaryotes.</title>
        <authorList>
            <person name="Spang A."/>
            <person name="Saw J.H."/>
            <person name="Jorgensen S.L."/>
            <person name="Zaremba-Niedzwiedzka K."/>
            <person name="Martijn J."/>
            <person name="Lind A.E."/>
            <person name="van Eijk R."/>
            <person name="Schleper C."/>
            <person name="Guy L."/>
            <person name="Ettema T.J."/>
        </authorList>
    </citation>
    <scope>NUCLEOTIDE SEQUENCE</scope>
</reference>
<evidence type="ECO:0000313" key="1">
    <source>
        <dbReference type="EMBL" id="KKM69956.1"/>
    </source>
</evidence>
<name>A0A0F9K5M3_9ZZZZ</name>
<accession>A0A0F9K5M3</accession>
<dbReference type="AlphaFoldDB" id="A0A0F9K5M3"/>
<gene>
    <name evidence="1" type="ORF">LCGC14_1445540</name>
</gene>
<sequence>MAYEKDKLRQEVVTQQNWDLFNRNVQRYTMIGSGNGDRLVIATCWDLDMYTNTLVCLDRYFADKPGTAEDLYQAMQALAPIWPIYGFRCSGQPYVTNQAEIDRELALRKERD</sequence>
<dbReference type="EMBL" id="LAZR01009905">
    <property type="protein sequence ID" value="KKM69956.1"/>
    <property type="molecule type" value="Genomic_DNA"/>
</dbReference>
<comment type="caution">
    <text evidence="1">The sequence shown here is derived from an EMBL/GenBank/DDBJ whole genome shotgun (WGS) entry which is preliminary data.</text>
</comment>
<proteinExistence type="predicted"/>
<protein>
    <submittedName>
        <fullName evidence="1">Uncharacterized protein</fullName>
    </submittedName>
</protein>
<organism evidence="1">
    <name type="scientific">marine sediment metagenome</name>
    <dbReference type="NCBI Taxonomy" id="412755"/>
    <lineage>
        <taxon>unclassified sequences</taxon>
        <taxon>metagenomes</taxon>
        <taxon>ecological metagenomes</taxon>
    </lineage>
</organism>